<protein>
    <submittedName>
        <fullName evidence="3">Uncharacterized protein</fullName>
    </submittedName>
</protein>
<dbReference type="InterPro" id="IPR046346">
    <property type="entry name" value="Aminoacid_DH-like_N_sf"/>
</dbReference>
<dbReference type="GO" id="GO:0005739">
    <property type="term" value="C:mitochondrion"/>
    <property type="evidence" value="ECO:0007669"/>
    <property type="project" value="TreeGrafter"/>
</dbReference>
<dbReference type="PANTHER" id="PTHR23406">
    <property type="entry name" value="MALIC ENZYME-RELATED"/>
    <property type="match status" value="1"/>
</dbReference>
<comment type="caution">
    <text evidence="3">The sequence shown here is derived from an EMBL/GenBank/DDBJ whole genome shotgun (WGS) entry which is preliminary data.</text>
</comment>
<name>A0AAD5TL70_9FUNG</name>
<evidence type="ECO:0000256" key="2">
    <source>
        <dbReference type="ARBA" id="ARBA00023002"/>
    </source>
</evidence>
<reference evidence="3" key="1">
    <citation type="submission" date="2020-05" db="EMBL/GenBank/DDBJ databases">
        <title>Phylogenomic resolution of chytrid fungi.</title>
        <authorList>
            <person name="Stajich J.E."/>
            <person name="Amses K."/>
            <person name="Simmons R."/>
            <person name="Seto K."/>
            <person name="Myers J."/>
            <person name="Bonds A."/>
            <person name="Quandt C.A."/>
            <person name="Barry K."/>
            <person name="Liu P."/>
            <person name="Grigoriev I."/>
            <person name="Longcore J.E."/>
            <person name="James T.Y."/>
        </authorList>
    </citation>
    <scope>NUCLEOTIDE SEQUENCE</scope>
    <source>
        <strain evidence="3">JEL0379</strain>
    </source>
</reference>
<dbReference type="PANTHER" id="PTHR23406:SF32">
    <property type="entry name" value="NADP-DEPENDENT MALIC ENZYME"/>
    <property type="match status" value="1"/>
</dbReference>
<sequence>MLMPANSPQRSLPPPRSIHALPLSILSKHHNQGTSFPQHARTQLGLRGLVPPAHETLDQQVARVITMLNTLQSPIEKYQYLTRLKSEDVVLFYRCVMDNLT</sequence>
<comment type="cofactor">
    <cofactor evidence="1">
        <name>Mg(2+)</name>
        <dbReference type="ChEBI" id="CHEBI:18420"/>
    </cofactor>
</comment>
<dbReference type="GO" id="GO:0006108">
    <property type="term" value="P:malate metabolic process"/>
    <property type="evidence" value="ECO:0007669"/>
    <property type="project" value="TreeGrafter"/>
</dbReference>
<dbReference type="Gene3D" id="1.20.1370.30">
    <property type="match status" value="1"/>
</dbReference>
<dbReference type="AlphaFoldDB" id="A0AAD5TL70"/>
<dbReference type="SUPFAM" id="SSF53223">
    <property type="entry name" value="Aminoacid dehydrogenase-like, N-terminal domain"/>
    <property type="match status" value="1"/>
</dbReference>
<evidence type="ECO:0000313" key="4">
    <source>
        <dbReference type="Proteomes" id="UP001212152"/>
    </source>
</evidence>
<dbReference type="Proteomes" id="UP001212152">
    <property type="component" value="Unassembled WGS sequence"/>
</dbReference>
<gene>
    <name evidence="3" type="ORF">HDU87_006198</name>
</gene>
<keyword evidence="4" id="KW-1185">Reference proteome</keyword>
<dbReference type="GO" id="GO:0004471">
    <property type="term" value="F:malate dehydrogenase (decarboxylating) (NAD+) activity"/>
    <property type="evidence" value="ECO:0007669"/>
    <property type="project" value="TreeGrafter"/>
</dbReference>
<organism evidence="3 4">
    <name type="scientific">Geranomyces variabilis</name>
    <dbReference type="NCBI Taxonomy" id="109894"/>
    <lineage>
        <taxon>Eukaryota</taxon>
        <taxon>Fungi</taxon>
        <taxon>Fungi incertae sedis</taxon>
        <taxon>Chytridiomycota</taxon>
        <taxon>Chytridiomycota incertae sedis</taxon>
        <taxon>Chytridiomycetes</taxon>
        <taxon>Spizellomycetales</taxon>
        <taxon>Powellomycetaceae</taxon>
        <taxon>Geranomyces</taxon>
    </lineage>
</organism>
<accession>A0AAD5TL70</accession>
<keyword evidence="2" id="KW-0560">Oxidoreductase</keyword>
<feature type="non-terminal residue" evidence="3">
    <location>
        <position position="101"/>
    </location>
</feature>
<dbReference type="EMBL" id="JADGJQ010000052">
    <property type="protein sequence ID" value="KAJ3175378.1"/>
    <property type="molecule type" value="Genomic_DNA"/>
</dbReference>
<evidence type="ECO:0000256" key="1">
    <source>
        <dbReference type="ARBA" id="ARBA00001946"/>
    </source>
</evidence>
<evidence type="ECO:0000313" key="3">
    <source>
        <dbReference type="EMBL" id="KAJ3175378.1"/>
    </source>
</evidence>
<proteinExistence type="predicted"/>